<evidence type="ECO:0000313" key="3">
    <source>
        <dbReference type="EMBL" id="OGF14109.1"/>
    </source>
</evidence>
<dbReference type="InterPro" id="IPR026363">
    <property type="entry name" value="CxxC-x17-CxxC_dom"/>
</dbReference>
<sequence>MKKFDRDNKFEKKGSSRPPSRGPKKFGPRGGKDFGKGSFDKQMHPATCDSCGTSCEVPFKPTGGKPIYCRDCFRKMEGSEAPRRFDRPERPRFSRPDRFAPREHSSPGGGDQVQKELDKINIKLDKILRALEGE</sequence>
<gene>
    <name evidence="3" type="ORF">A2024_06170</name>
</gene>
<feature type="compositionally biased region" description="Basic and acidic residues" evidence="1">
    <location>
        <begin position="79"/>
        <end position="105"/>
    </location>
</feature>
<evidence type="ECO:0000256" key="1">
    <source>
        <dbReference type="SAM" id="MobiDB-lite"/>
    </source>
</evidence>
<protein>
    <recommendedName>
        <fullName evidence="2">CxxC-x17-CxxC domain-containing protein</fullName>
    </recommendedName>
</protein>
<accession>A0A1F5RI60</accession>
<evidence type="ECO:0000259" key="2">
    <source>
        <dbReference type="Pfam" id="PF23477"/>
    </source>
</evidence>
<feature type="region of interest" description="Disordered" evidence="1">
    <location>
        <begin position="1"/>
        <end position="46"/>
    </location>
</feature>
<feature type="region of interest" description="Disordered" evidence="1">
    <location>
        <begin position="79"/>
        <end position="117"/>
    </location>
</feature>
<reference evidence="3 4" key="1">
    <citation type="journal article" date="2016" name="Nat. Commun.">
        <title>Thousands of microbial genomes shed light on interconnected biogeochemical processes in an aquifer system.</title>
        <authorList>
            <person name="Anantharaman K."/>
            <person name="Brown C.T."/>
            <person name="Hug L.A."/>
            <person name="Sharon I."/>
            <person name="Castelle C.J."/>
            <person name="Probst A.J."/>
            <person name="Thomas B.C."/>
            <person name="Singh A."/>
            <person name="Wilkins M.J."/>
            <person name="Karaoz U."/>
            <person name="Brodie E.L."/>
            <person name="Williams K.H."/>
            <person name="Hubbard S.S."/>
            <person name="Banfield J.F."/>
        </authorList>
    </citation>
    <scope>NUCLEOTIDE SEQUENCE [LARGE SCALE GENOMIC DNA]</scope>
</reference>
<comment type="caution">
    <text evidence="3">The sequence shown here is derived from an EMBL/GenBank/DDBJ whole genome shotgun (WGS) entry which is preliminary data.</text>
</comment>
<feature type="compositionally biased region" description="Basic and acidic residues" evidence="1">
    <location>
        <begin position="30"/>
        <end position="43"/>
    </location>
</feature>
<dbReference type="NCBIfam" id="TIGR04272">
    <property type="entry name" value="cxxc_cxxc_Mbark"/>
    <property type="match status" value="1"/>
</dbReference>
<name>A0A1F5RI60_9BACT</name>
<organism evidence="3 4">
    <name type="scientific">Candidatus Edwardsbacteria bacterium GWF2_54_11</name>
    <dbReference type="NCBI Taxonomy" id="1817851"/>
    <lineage>
        <taxon>Bacteria</taxon>
        <taxon>Candidatus Edwardsiibacteriota</taxon>
    </lineage>
</organism>
<evidence type="ECO:0000313" key="4">
    <source>
        <dbReference type="Proteomes" id="UP000177230"/>
    </source>
</evidence>
<feature type="compositionally biased region" description="Basic and acidic residues" evidence="1">
    <location>
        <begin position="1"/>
        <end position="14"/>
    </location>
</feature>
<dbReference type="Pfam" id="PF23477">
    <property type="entry name" value="zf_Tbcl_2"/>
    <property type="match status" value="1"/>
</dbReference>
<dbReference type="AlphaFoldDB" id="A0A1F5RI60"/>
<dbReference type="EMBL" id="MFFM01000009">
    <property type="protein sequence ID" value="OGF14109.1"/>
    <property type="molecule type" value="Genomic_DNA"/>
</dbReference>
<dbReference type="Proteomes" id="UP000177230">
    <property type="component" value="Unassembled WGS sequence"/>
</dbReference>
<proteinExistence type="predicted"/>
<feature type="domain" description="CxxC-x17-CxxC" evidence="2">
    <location>
        <begin position="41"/>
        <end position="76"/>
    </location>
</feature>